<proteinExistence type="predicted"/>
<evidence type="ECO:0000313" key="3">
    <source>
        <dbReference type="Proteomes" id="UP000120576"/>
    </source>
</evidence>
<sequence>MSPRHFTERDEKSRHERKEKLSGSAGKIKVKSTVMQCIDGVKMVCEEIEKKREVDRASRFAHINEDPDRVASVLSELHRMVDDEYNDVNKDVHIKLCNIFLYGKCLERLRIVSRKALKGKENKASIDLICDAVRSQLGLSPHNGEPCMTPLELYLHAYKPALVRIATYLTAFVLLDSEAYLPSRDKTLKEILAESLRLTVQENKEHRDLIPIPFRPEVSVRCAVADLMTTDALVTCYAQVLTDMQESEKHKLTIDDNYRKNYLTFKGALNPYDPRVDSLLEKVNDKIPIKITKQSFVESCTKIAIQDLKNVNAPVAHAFRLSKGRTLAVRPRPPAAAPPQAPTVAAVVRHPNPPAAPQLKRREREFSPGEAMDCS</sequence>
<dbReference type="KEGG" id="vg:5179510"/>
<reference evidence="2 3" key="1">
    <citation type="journal article" date="2006" name="J. Gen. Virol.">
        <title>Genome sequences of two frog herpesviruses.</title>
        <authorList>
            <person name="Davison A.J."/>
            <person name="Cunningham C."/>
            <person name="Sauerbier W."/>
            <person name="McKinnell R.G."/>
        </authorList>
    </citation>
    <scope>NUCLEOTIDE SEQUENCE [LARGE SCALE GENOMIC DNA]</scope>
    <source>
        <strain evidence="2">ATCC VR-568</strain>
    </source>
</reference>
<keyword evidence="3" id="KW-1185">Reference proteome</keyword>
<dbReference type="GeneID" id="5179510"/>
<dbReference type="Proteomes" id="UP000120576">
    <property type="component" value="Genome"/>
</dbReference>
<evidence type="ECO:0000313" key="2">
    <source>
        <dbReference type="EMBL" id="ABG25622.1"/>
    </source>
</evidence>
<protein>
    <submittedName>
        <fullName evidence="2">ORF48</fullName>
    </submittedName>
</protein>
<feature type="region of interest" description="Disordered" evidence="1">
    <location>
        <begin position="349"/>
        <end position="375"/>
    </location>
</feature>
<dbReference type="RefSeq" id="YP_656556.1">
    <property type="nucleotide sequence ID" value="NC_008210.1"/>
</dbReference>
<name>Q14W58_9VIRU</name>
<dbReference type="EMBL" id="DQ665652">
    <property type="protein sequence ID" value="ABG25622.1"/>
    <property type="molecule type" value="Genomic_DNA"/>
</dbReference>
<organism evidence="2 3">
    <name type="scientific">Ranid herpesvirus 2</name>
    <dbReference type="NCBI Taxonomy" id="389214"/>
    <lineage>
        <taxon>Viruses</taxon>
        <taxon>Duplodnaviria</taxon>
        <taxon>Heunggongvirae</taxon>
        <taxon>Peploviricota</taxon>
        <taxon>Herviviricetes</taxon>
        <taxon>Herpesvirales</taxon>
        <taxon>Alloherpesviridae</taxon>
        <taxon>Batravirus</taxon>
        <taxon>Batravirus ranidallo2</taxon>
    </lineage>
</organism>
<evidence type="ECO:0000256" key="1">
    <source>
        <dbReference type="SAM" id="MobiDB-lite"/>
    </source>
</evidence>
<feature type="region of interest" description="Disordered" evidence="1">
    <location>
        <begin position="1"/>
        <end position="26"/>
    </location>
</feature>
<accession>Q14W58</accession>
<feature type="compositionally biased region" description="Basic and acidic residues" evidence="1">
    <location>
        <begin position="1"/>
        <end position="21"/>
    </location>
</feature>